<dbReference type="Pfam" id="PF00550">
    <property type="entry name" value="PP-binding"/>
    <property type="match status" value="1"/>
</dbReference>
<dbReference type="VEuPathDB" id="FungiDB:ASPCADRAFT_132610"/>
<dbReference type="InterPro" id="IPR010071">
    <property type="entry name" value="AA_adenyl_dom"/>
</dbReference>
<dbReference type="GO" id="GO:0005737">
    <property type="term" value="C:cytoplasm"/>
    <property type="evidence" value="ECO:0007669"/>
    <property type="project" value="TreeGrafter"/>
</dbReference>
<keyword evidence="2" id="KW-0597">Phosphoprotein</keyword>
<dbReference type="Pfam" id="PF00501">
    <property type="entry name" value="AMP-binding"/>
    <property type="match status" value="2"/>
</dbReference>
<dbReference type="SUPFAM" id="SSF52777">
    <property type="entry name" value="CoA-dependent acyltransferases"/>
    <property type="match status" value="2"/>
</dbReference>
<dbReference type="InterPro" id="IPR001242">
    <property type="entry name" value="Condensation_dom"/>
</dbReference>
<dbReference type="InterPro" id="IPR023213">
    <property type="entry name" value="CAT-like_dom_sf"/>
</dbReference>
<dbReference type="Gene3D" id="3.40.50.12780">
    <property type="entry name" value="N-terminal domain of ligase-like"/>
    <property type="match status" value="2"/>
</dbReference>
<dbReference type="PANTHER" id="PTHR45527:SF1">
    <property type="entry name" value="FATTY ACID SYNTHASE"/>
    <property type="match status" value="1"/>
</dbReference>
<dbReference type="FunFam" id="3.40.50.12780:FF:000014">
    <property type="entry name" value="Nonribosomal peptide synthetase 1"/>
    <property type="match status" value="1"/>
</dbReference>
<sequence length="1875" mass="204111">MTTRFPHLTDGHPVEDTTLQSITLDVGYYPSLRSTSTEQKIHVLTIAWSILLFAYEENDSVRFGLEREDGWSCVAVDVHQEVRWQDLTVKGHGVLGEDSGVNTGVCLGGQIPMELQLVLCMDGSDSDSDSSLSMVYQPCLLSAGQAANVASTVEAILQALQGPNVPVGEIDMLGQRHVECIAGFNLAGRDLPAGCLHGIVEGQVRENGDRAAVDAWDGRLTYRELDVYATQLSGYLVSLGLAGSFVPLCADKSVWAVVAMLAILKAGAACSPLEPSHPRSRLESMVQTCGARAVLVTEGYASLFQMDGVEVVVVSPDVLALVQQTGTSLEISPTQGSAAFLMWTSGSTGAPKGVVLEHPALSSSITAYATASQFTPRTRTFQFTSFTFTVSLCDLFGTMSRGGCVCLPSEAQRLNDLAGALRDFRATFCWLTSTSLASLHPSQVPDLRSITVGGESLAEEIVARWASRCRLTVSYGTTETCGWCLLNPGLSPTSDARILGKPTIPAAWITHPDDPNRLVPIGAVGELLVEGPFLARGYLHDEERTAAQFIPPPAWMARFRPGETTRLYRTNDLVRYNSDGSIRFAGRRQAHAKIRGNRINLTEIESHVRRACGTADVVVDVVSTRDRVDVLTAFMLSPGPRQPLDGPLIQQADDGFRQIVESALHGLEDSLPSTMIPTAFVPLSRLPLTRTNKADRRLLREQAGQMSRAELAQLAAHNRAPAESPMTAAERVMQQLWSELMGLPLSSIGAKDSFFHLGGDSVLAIRLVPMAREHGLFLTVLDVFHHPRLGDLVAHIKDAGSPGPDTWTASPTAAEDVEHLKPEVARQCGVRPSDIEDVYPCTTLQEGLMALSAQRAGAYILTMAYEIPPAVDVARLQEAWQTVVRALPILRTRIVHLPSIGFHQAVVDEPIAWHFVSSEDEFRQSNRSNSMSLGSRLARFALLQPDSAPARLLLAVHHSIFDRWSAPLLLAEVEKAYAGQAVAQQHFRGFVAYVCSRPAEESDAFWRDRLADASPTVFPRLPDATYLPNPTSSRDTMVVLSSSRSDFTATSRLRLCWALLLSQHTGNTDVVFGAVSTGRSAPVAGIESLIGPTLATVPLRVQINGDASVADALQSLQEDATAMLPHEQRGLQNIVRIGPEAKAACAFQSLLIVHASNSGSKLDLMGMMEDEQLPELFSYGLTLSCEVQGPDRIHLQAFFDPRMIEEGYVEVLLSQLTHAMRQVNDVPDCKLDDLNLVSPLDEERLRTWNTAWSPAQVCVHEAIQKQSYAQPQAEAVCSWDGSLTYASLDERSSRLASQLHSRGVKQGAFVPLLLEKSKWTPVAMLAVMKAGGAFVLLDASFPVERLQSICNQLDAPIVVSSEKHRLLAGQLSRDLLLVSAMDSDAPLTSLPPVHPDDAVYAVFTSGSTGTPKGVIINHASYATGAHAHTTPASITPTARVLQFASYAFDASIIEHLTTLMAGGCVCIISDEERTSSLAEAVAARKATWTWLTPSVVRALEPRDFPSLTHLCLMGESMGRTEIERWSGHVHLMQAYGPAECSVLATLEPTLTGQSDPRNIGTPRGCNAWIVDRDDHTRLAPVGTIGELLIEGPIVGRGYHGDVVQTQAAFCEAPEWIRQFRPGQATPARVYKTGDLVQYSSRMDGSLLYIARKDTQVKIRGQRLELSEVEYHARTAMASSSDIVVDVVSPGGRQMLALFYTDDVMHDSPCMALPMTPDQRRFLSQVRPALEARLPSFMVPTLWIPVTRIPLSPSRKTDRRRLQSLVGDLTPDEYKPYIIASTSNSTQSLSKGEMKQHLSEHEILLQRLIWQVLEGDECSSPRPRPPISMDELFVNIGGDSLGALSLTSLAKQSGFTFMAGDVLGCTLGELARMRQE</sequence>
<dbReference type="CDD" id="cd05918">
    <property type="entry name" value="A_NRPS_SidN3_like"/>
    <property type="match status" value="2"/>
</dbReference>
<evidence type="ECO:0000259" key="5">
    <source>
        <dbReference type="PROSITE" id="PS50075"/>
    </source>
</evidence>
<dbReference type="Gene3D" id="3.30.300.30">
    <property type="match status" value="2"/>
</dbReference>
<dbReference type="GO" id="GO:0016874">
    <property type="term" value="F:ligase activity"/>
    <property type="evidence" value="ECO:0007669"/>
    <property type="project" value="UniProtKB-KW"/>
</dbReference>
<dbReference type="GO" id="GO:1904091">
    <property type="term" value="F:non-ribosomal peptide synthetase activity"/>
    <property type="evidence" value="ECO:0007669"/>
    <property type="project" value="UniProtKB-ARBA"/>
</dbReference>
<dbReference type="PANTHER" id="PTHR45527">
    <property type="entry name" value="NONRIBOSOMAL PEPTIDE SYNTHETASE"/>
    <property type="match status" value="1"/>
</dbReference>
<dbReference type="InterPro" id="IPR020845">
    <property type="entry name" value="AMP-binding_CS"/>
</dbReference>
<dbReference type="CDD" id="cd19545">
    <property type="entry name" value="FUM14_C_NRPS-like"/>
    <property type="match status" value="1"/>
</dbReference>
<accession>A0A2I7UGF5</accession>
<protein>
    <submittedName>
        <fullName evidence="6">Non-ribosomal peptide synthetase</fullName>
    </submittedName>
</protein>
<comment type="similarity">
    <text evidence="4">Belongs to the NRP synthetase family.</text>
</comment>
<dbReference type="InterPro" id="IPR036736">
    <property type="entry name" value="ACP-like_sf"/>
</dbReference>
<evidence type="ECO:0000256" key="4">
    <source>
        <dbReference type="ARBA" id="ARBA00029454"/>
    </source>
</evidence>
<dbReference type="InterPro" id="IPR045851">
    <property type="entry name" value="AMP-bd_C_sf"/>
</dbReference>
<organism evidence="6">
    <name type="scientific">Aspergillus carbonarius</name>
    <dbReference type="NCBI Taxonomy" id="40993"/>
    <lineage>
        <taxon>Eukaryota</taxon>
        <taxon>Fungi</taxon>
        <taxon>Dikarya</taxon>
        <taxon>Ascomycota</taxon>
        <taxon>Pezizomycotina</taxon>
        <taxon>Eurotiomycetes</taxon>
        <taxon>Eurotiomycetidae</taxon>
        <taxon>Eurotiales</taxon>
        <taxon>Aspergillaceae</taxon>
        <taxon>Aspergillus</taxon>
        <taxon>Aspergillus subgen. Circumdati</taxon>
    </lineage>
</organism>
<dbReference type="NCBIfam" id="TIGR01733">
    <property type="entry name" value="AA-adenyl-dom"/>
    <property type="match status" value="2"/>
</dbReference>
<dbReference type="FunFam" id="3.30.300.30:FF:000015">
    <property type="entry name" value="Nonribosomal peptide synthase SidD"/>
    <property type="match status" value="2"/>
</dbReference>
<reference evidence="6" key="1">
    <citation type="journal article" date="2018" name="Int. J. Food Microbiol.">
        <title>Description of an orthologous cluster of ochratoxin A biosynthetic genes in Aspergillus and Penicillium species. A comparative analysis.</title>
        <authorList>
            <person name="Gil-Serna J."/>
            <person name="Garcia-Diaz M."/>
            <person name="Gonzalez-Jaen M.T."/>
            <person name="Vazquez C."/>
            <person name="Patino B."/>
        </authorList>
    </citation>
    <scope>NUCLEOTIDE SEQUENCE</scope>
</reference>
<dbReference type="Gene3D" id="3.30.559.30">
    <property type="entry name" value="Nonribosomal peptide synthetase, condensation domain"/>
    <property type="match status" value="1"/>
</dbReference>
<dbReference type="FunFam" id="1.10.1200.10:FF:000005">
    <property type="entry name" value="Nonribosomal peptide synthetase 1"/>
    <property type="match status" value="1"/>
</dbReference>
<dbReference type="InterPro" id="IPR009081">
    <property type="entry name" value="PP-bd_ACP"/>
</dbReference>
<dbReference type="GO" id="GO:0031177">
    <property type="term" value="F:phosphopantetheine binding"/>
    <property type="evidence" value="ECO:0007669"/>
    <property type="project" value="InterPro"/>
</dbReference>
<dbReference type="PROSITE" id="PS50075">
    <property type="entry name" value="CARRIER"/>
    <property type="match status" value="1"/>
</dbReference>
<dbReference type="SMART" id="SM00823">
    <property type="entry name" value="PKS_PP"/>
    <property type="match status" value="1"/>
</dbReference>
<dbReference type="InterPro" id="IPR020806">
    <property type="entry name" value="PKS_PP-bd"/>
</dbReference>
<keyword evidence="3" id="KW-0436">Ligase</keyword>
<dbReference type="InterPro" id="IPR042099">
    <property type="entry name" value="ANL_N_sf"/>
</dbReference>
<name>A0A2I7UGF5_ASPCA</name>
<dbReference type="SUPFAM" id="SSF47336">
    <property type="entry name" value="ACP-like"/>
    <property type="match status" value="1"/>
</dbReference>
<dbReference type="SUPFAM" id="SSF56801">
    <property type="entry name" value="Acetyl-CoA synthetase-like"/>
    <property type="match status" value="2"/>
</dbReference>
<evidence type="ECO:0000256" key="2">
    <source>
        <dbReference type="ARBA" id="ARBA00022553"/>
    </source>
</evidence>
<evidence type="ECO:0000313" key="6">
    <source>
        <dbReference type="EMBL" id="AUS29484.1"/>
    </source>
</evidence>
<dbReference type="Gene3D" id="1.10.1200.10">
    <property type="entry name" value="ACP-like"/>
    <property type="match status" value="1"/>
</dbReference>
<dbReference type="OMA" id="KFHHIIM"/>
<dbReference type="Gene3D" id="3.30.559.10">
    <property type="entry name" value="Chloramphenicol acetyltransferase-like domain"/>
    <property type="match status" value="1"/>
</dbReference>
<evidence type="ECO:0000256" key="3">
    <source>
        <dbReference type="ARBA" id="ARBA00022598"/>
    </source>
</evidence>
<keyword evidence="1" id="KW-0596">Phosphopantetheine</keyword>
<dbReference type="SMR" id="A0A2I7UGF5"/>
<dbReference type="EMBL" id="MG701890">
    <property type="protein sequence ID" value="AUS29484.1"/>
    <property type="molecule type" value="Genomic_DNA"/>
</dbReference>
<feature type="domain" description="Carrier" evidence="5">
    <location>
        <begin position="724"/>
        <end position="800"/>
    </location>
</feature>
<dbReference type="PROSITE" id="PS00455">
    <property type="entry name" value="AMP_BINDING"/>
    <property type="match status" value="1"/>
</dbReference>
<dbReference type="InterPro" id="IPR000873">
    <property type="entry name" value="AMP-dep_synth/lig_dom"/>
</dbReference>
<evidence type="ECO:0000256" key="1">
    <source>
        <dbReference type="ARBA" id="ARBA00022450"/>
    </source>
</evidence>
<dbReference type="Pfam" id="PF00668">
    <property type="entry name" value="Condensation"/>
    <property type="match status" value="1"/>
</dbReference>
<proteinExistence type="inferred from homology"/>
<dbReference type="GO" id="GO:0043041">
    <property type="term" value="P:amino acid activation for nonribosomal peptide biosynthetic process"/>
    <property type="evidence" value="ECO:0007669"/>
    <property type="project" value="TreeGrafter"/>
</dbReference>
<dbReference type="GO" id="GO:0044550">
    <property type="term" value="P:secondary metabolite biosynthetic process"/>
    <property type="evidence" value="ECO:0007669"/>
    <property type="project" value="TreeGrafter"/>
</dbReference>